<dbReference type="PANTHER" id="PTHR43312">
    <property type="entry name" value="D-THREO-ALDOSE 1-DEHYDROGENASE"/>
    <property type="match status" value="1"/>
</dbReference>
<dbReference type="Gene3D" id="3.20.20.100">
    <property type="entry name" value="NADP-dependent oxidoreductase domain"/>
    <property type="match status" value="1"/>
</dbReference>
<evidence type="ECO:0000313" key="2">
    <source>
        <dbReference type="EMBL" id="QYM78013.1"/>
    </source>
</evidence>
<dbReference type="InterPro" id="IPR023210">
    <property type="entry name" value="NADP_OxRdtase_dom"/>
</dbReference>
<sequence length="321" mass="34614">MNDRTLGRTGLRVSEIGLGTWAFGSPVYGSVGTSDATTAIRGALDAGITFFDTAPLYGSPQEDGIAERILGSALGADRDRVCISTKFGRYPTRGHLNTYFHAAGVTESVEQSLRRLGTDRLDVLFFHSPQSREQIHDDIWAALEKLKRDGKVRAVGHSLSWFADTAPAARDWAAERKIDVVQVVYSLMNRETETFIADVAGLGIGVVARESLANGFLGGAFTKDTVFPAGSLNARYSREEIAERVAVADRYKQLLVRGEITSLAAAAMRWVLDNPHVSLVLAGSRKLDEILGCAAASDAAPYTPAELAAARQLHTKEFSAA</sequence>
<dbReference type="CDD" id="cd19086">
    <property type="entry name" value="AKR_AKR11C1"/>
    <property type="match status" value="1"/>
</dbReference>
<gene>
    <name evidence="2" type="ORF">K0B96_11905</name>
</gene>
<dbReference type="EMBL" id="CP080507">
    <property type="protein sequence ID" value="QYM78013.1"/>
    <property type="molecule type" value="Genomic_DNA"/>
</dbReference>
<dbReference type="Pfam" id="PF00248">
    <property type="entry name" value="Aldo_ket_red"/>
    <property type="match status" value="1"/>
</dbReference>
<name>A0A8F9TTI2_9BACT</name>
<protein>
    <submittedName>
        <fullName evidence="2">Aldo/keto reductase</fullName>
    </submittedName>
</protein>
<dbReference type="PANTHER" id="PTHR43312:SF1">
    <property type="entry name" value="NADP-DEPENDENT OXIDOREDUCTASE DOMAIN-CONTAINING PROTEIN"/>
    <property type="match status" value="1"/>
</dbReference>
<organism evidence="2 3">
    <name type="scientific">Horticoccus luteus</name>
    <dbReference type="NCBI Taxonomy" id="2862869"/>
    <lineage>
        <taxon>Bacteria</taxon>
        <taxon>Pseudomonadati</taxon>
        <taxon>Verrucomicrobiota</taxon>
        <taxon>Opitutia</taxon>
        <taxon>Opitutales</taxon>
        <taxon>Opitutaceae</taxon>
        <taxon>Horticoccus</taxon>
    </lineage>
</organism>
<feature type="domain" description="NADP-dependent oxidoreductase" evidence="1">
    <location>
        <begin position="15"/>
        <end position="312"/>
    </location>
</feature>
<dbReference type="Proteomes" id="UP000825051">
    <property type="component" value="Chromosome"/>
</dbReference>
<evidence type="ECO:0000259" key="1">
    <source>
        <dbReference type="Pfam" id="PF00248"/>
    </source>
</evidence>
<dbReference type="KEGG" id="ole:K0B96_11905"/>
<evidence type="ECO:0000313" key="3">
    <source>
        <dbReference type="Proteomes" id="UP000825051"/>
    </source>
</evidence>
<accession>A0A8F9TTI2</accession>
<dbReference type="AlphaFoldDB" id="A0A8F9TTI2"/>
<dbReference type="InterPro" id="IPR053135">
    <property type="entry name" value="AKR2_Oxidoreductase"/>
</dbReference>
<reference evidence="2" key="1">
    <citation type="submission" date="2021-08" db="EMBL/GenBank/DDBJ databases">
        <title>Genome of a novel bacterium of the phylum Verrucomicrobia, Oleiharenicola sp. KSB-15.</title>
        <authorList>
            <person name="Chung J.-H."/>
            <person name="Ahn J.-H."/>
            <person name="Yoon Y."/>
            <person name="Kim D.-Y."/>
            <person name="An S.-H."/>
            <person name="Park I."/>
            <person name="Yeon J."/>
        </authorList>
    </citation>
    <scope>NUCLEOTIDE SEQUENCE</scope>
    <source>
        <strain evidence="2">KSB-15</strain>
    </source>
</reference>
<dbReference type="SUPFAM" id="SSF51430">
    <property type="entry name" value="NAD(P)-linked oxidoreductase"/>
    <property type="match status" value="1"/>
</dbReference>
<dbReference type="RefSeq" id="WP_220161117.1">
    <property type="nucleotide sequence ID" value="NZ_CP080507.1"/>
</dbReference>
<dbReference type="InterPro" id="IPR036812">
    <property type="entry name" value="NAD(P)_OxRdtase_dom_sf"/>
</dbReference>
<proteinExistence type="predicted"/>
<keyword evidence="3" id="KW-1185">Reference proteome</keyword>